<proteinExistence type="predicted"/>
<feature type="transmembrane region" description="Helical" evidence="1">
    <location>
        <begin position="87"/>
        <end position="112"/>
    </location>
</feature>
<dbReference type="EMBL" id="KZ857463">
    <property type="protein sequence ID" value="RDX43534.1"/>
    <property type="molecule type" value="Genomic_DNA"/>
</dbReference>
<dbReference type="AlphaFoldDB" id="A0A371CTA8"/>
<feature type="transmembrane region" description="Helical" evidence="1">
    <location>
        <begin position="132"/>
        <end position="155"/>
    </location>
</feature>
<name>A0A371CTA8_9APHY</name>
<accession>A0A371CTA8</accession>
<protein>
    <submittedName>
        <fullName evidence="2">Uncharacterized protein</fullName>
    </submittedName>
</protein>
<dbReference type="OrthoDB" id="10441654at2759"/>
<sequence>MPLEVFKFRQRRRLPKSDLTRSFKLSSTPILRLKHALRLKNPYTMSSSQLYHRRSFLVGSSSHQDVEPATTSTSDMTARDPMTKAEILIIIFLAFFVLPTILGSISCAMHYFPLLFFQHHSPYSALTPSTPPHVQLTMLGSLITALPIYFLWYAVEKILGKSWIVRSLLVAILRTFPLAAGVAAVPGAAPAGFHVEHGVTIGLWSLVPELTFLIGFGAFMKRCGLLPRFS</sequence>
<gene>
    <name evidence="2" type="ORF">OH76DRAFT_1410059</name>
</gene>
<organism evidence="2 3">
    <name type="scientific">Lentinus brumalis</name>
    <dbReference type="NCBI Taxonomy" id="2498619"/>
    <lineage>
        <taxon>Eukaryota</taxon>
        <taxon>Fungi</taxon>
        <taxon>Dikarya</taxon>
        <taxon>Basidiomycota</taxon>
        <taxon>Agaricomycotina</taxon>
        <taxon>Agaricomycetes</taxon>
        <taxon>Polyporales</taxon>
        <taxon>Polyporaceae</taxon>
        <taxon>Lentinus</taxon>
    </lineage>
</organism>
<dbReference type="Proteomes" id="UP000256964">
    <property type="component" value="Unassembled WGS sequence"/>
</dbReference>
<keyword evidence="1" id="KW-0472">Membrane</keyword>
<keyword evidence="3" id="KW-1185">Reference proteome</keyword>
<keyword evidence="1" id="KW-0812">Transmembrane</keyword>
<evidence type="ECO:0000313" key="3">
    <source>
        <dbReference type="Proteomes" id="UP000256964"/>
    </source>
</evidence>
<feature type="transmembrane region" description="Helical" evidence="1">
    <location>
        <begin position="201"/>
        <end position="220"/>
    </location>
</feature>
<evidence type="ECO:0000313" key="2">
    <source>
        <dbReference type="EMBL" id="RDX43534.1"/>
    </source>
</evidence>
<keyword evidence="1" id="KW-1133">Transmembrane helix</keyword>
<feature type="transmembrane region" description="Helical" evidence="1">
    <location>
        <begin position="167"/>
        <end position="189"/>
    </location>
</feature>
<evidence type="ECO:0000256" key="1">
    <source>
        <dbReference type="SAM" id="Phobius"/>
    </source>
</evidence>
<reference evidence="2 3" key="1">
    <citation type="journal article" date="2018" name="Biotechnol. Biofuels">
        <title>Integrative visual omics of the white-rot fungus Polyporus brumalis exposes the biotechnological potential of its oxidative enzymes for delignifying raw plant biomass.</title>
        <authorList>
            <person name="Miyauchi S."/>
            <person name="Rancon A."/>
            <person name="Drula E."/>
            <person name="Hage H."/>
            <person name="Chaduli D."/>
            <person name="Favel A."/>
            <person name="Grisel S."/>
            <person name="Henrissat B."/>
            <person name="Herpoel-Gimbert I."/>
            <person name="Ruiz-Duenas F.J."/>
            <person name="Chevret D."/>
            <person name="Hainaut M."/>
            <person name="Lin J."/>
            <person name="Wang M."/>
            <person name="Pangilinan J."/>
            <person name="Lipzen A."/>
            <person name="Lesage-Meessen L."/>
            <person name="Navarro D."/>
            <person name="Riley R."/>
            <person name="Grigoriev I.V."/>
            <person name="Zhou S."/>
            <person name="Raouche S."/>
            <person name="Rosso M.N."/>
        </authorList>
    </citation>
    <scope>NUCLEOTIDE SEQUENCE [LARGE SCALE GENOMIC DNA]</scope>
    <source>
        <strain evidence="2 3">BRFM 1820</strain>
    </source>
</reference>